<evidence type="ECO:0000313" key="1">
    <source>
        <dbReference type="EMBL" id="KKL85649.1"/>
    </source>
</evidence>
<dbReference type="EMBL" id="LAZR01021348">
    <property type="protein sequence ID" value="KKL85649.1"/>
    <property type="molecule type" value="Genomic_DNA"/>
</dbReference>
<organism evidence="1">
    <name type="scientific">marine sediment metagenome</name>
    <dbReference type="NCBI Taxonomy" id="412755"/>
    <lineage>
        <taxon>unclassified sequences</taxon>
        <taxon>metagenomes</taxon>
        <taxon>ecological metagenomes</taxon>
    </lineage>
</organism>
<reference evidence="1" key="1">
    <citation type="journal article" date="2015" name="Nature">
        <title>Complex archaea that bridge the gap between prokaryotes and eukaryotes.</title>
        <authorList>
            <person name="Spang A."/>
            <person name="Saw J.H."/>
            <person name="Jorgensen S.L."/>
            <person name="Zaremba-Niedzwiedzka K."/>
            <person name="Martijn J."/>
            <person name="Lind A.E."/>
            <person name="van Eijk R."/>
            <person name="Schleper C."/>
            <person name="Guy L."/>
            <person name="Ettema T.J."/>
        </authorList>
    </citation>
    <scope>NUCLEOTIDE SEQUENCE</scope>
</reference>
<protein>
    <submittedName>
        <fullName evidence="1">Uncharacterized protein</fullName>
    </submittedName>
</protein>
<gene>
    <name evidence="1" type="ORF">LCGC14_1952640</name>
</gene>
<sequence length="75" mass="8671">MIALVANWDGYDNGQVFQTSFDVYRMGGWEQYVPIGRIYKTEMGVWAFEGSEYHENDDSTGIERSLAILNTDRVR</sequence>
<proteinExistence type="predicted"/>
<name>A0A0F9FGX0_9ZZZZ</name>
<comment type="caution">
    <text evidence="1">The sequence shown here is derived from an EMBL/GenBank/DDBJ whole genome shotgun (WGS) entry which is preliminary data.</text>
</comment>
<dbReference type="AlphaFoldDB" id="A0A0F9FGX0"/>
<accession>A0A0F9FGX0</accession>